<dbReference type="PROSITE" id="PS00194">
    <property type="entry name" value="THIOREDOXIN_1"/>
    <property type="match status" value="1"/>
</dbReference>
<organism evidence="7 8">
    <name type="scientific">Butyricimonas paravirosa</name>
    <dbReference type="NCBI Taxonomy" id="1472417"/>
    <lineage>
        <taxon>Bacteria</taxon>
        <taxon>Pseudomonadati</taxon>
        <taxon>Bacteroidota</taxon>
        <taxon>Bacteroidia</taxon>
        <taxon>Bacteroidales</taxon>
        <taxon>Odoribacteraceae</taxon>
        <taxon>Butyricimonas</taxon>
    </lineage>
</organism>
<dbReference type="Pfam" id="PF14289">
    <property type="entry name" value="DUF4369"/>
    <property type="match status" value="1"/>
</dbReference>
<dbReference type="Proteomes" id="UP001302374">
    <property type="component" value="Chromosome"/>
</dbReference>
<dbReference type="InterPro" id="IPR017937">
    <property type="entry name" value="Thioredoxin_CS"/>
</dbReference>
<comment type="subcellular location">
    <subcellularLocation>
        <location evidence="1">Cell envelope</location>
    </subcellularLocation>
</comment>
<evidence type="ECO:0000313" key="7">
    <source>
        <dbReference type="EMBL" id="WOF13812.1"/>
    </source>
</evidence>
<dbReference type="InterPro" id="IPR013766">
    <property type="entry name" value="Thioredoxin_domain"/>
</dbReference>
<keyword evidence="3" id="KW-1015">Disulfide bond</keyword>
<keyword evidence="5" id="KW-0732">Signal</keyword>
<evidence type="ECO:0000256" key="3">
    <source>
        <dbReference type="ARBA" id="ARBA00023157"/>
    </source>
</evidence>
<dbReference type="InterPro" id="IPR025380">
    <property type="entry name" value="DUF4369"/>
</dbReference>
<gene>
    <name evidence="7" type="ORF">F1644_16765</name>
</gene>
<protein>
    <submittedName>
        <fullName evidence="7">AhpC/TSA family protein</fullName>
    </submittedName>
</protein>
<accession>A0ABZ0FZ25</accession>
<evidence type="ECO:0000256" key="5">
    <source>
        <dbReference type="SAM" id="SignalP"/>
    </source>
</evidence>
<dbReference type="PANTHER" id="PTHR42852:SF6">
    <property type="entry name" value="THIOL:DISULFIDE INTERCHANGE PROTEIN DSBE"/>
    <property type="match status" value="1"/>
</dbReference>
<evidence type="ECO:0000313" key="8">
    <source>
        <dbReference type="Proteomes" id="UP001302374"/>
    </source>
</evidence>
<evidence type="ECO:0000259" key="6">
    <source>
        <dbReference type="PROSITE" id="PS51352"/>
    </source>
</evidence>
<dbReference type="PROSITE" id="PS51352">
    <property type="entry name" value="THIOREDOXIN_2"/>
    <property type="match status" value="1"/>
</dbReference>
<dbReference type="SUPFAM" id="SSF52833">
    <property type="entry name" value="Thioredoxin-like"/>
    <property type="match status" value="1"/>
</dbReference>
<name>A0ABZ0FZ25_9BACT</name>
<evidence type="ECO:0000256" key="1">
    <source>
        <dbReference type="ARBA" id="ARBA00004196"/>
    </source>
</evidence>
<dbReference type="PROSITE" id="PS51257">
    <property type="entry name" value="PROKAR_LIPOPROTEIN"/>
    <property type="match status" value="1"/>
</dbReference>
<sequence>MIKQNRMKMLTRGIFVLACCTLVFSCSRGVSYRIAGTWENGEGKKIYLSEIVGNKEFRAVDSAVVAPDFTFLLKGNVDRVQKMVLVYNSDKRKEIIVDGEPMNVMFEETTKEWKGKTSTSVTVTCTGNREQEFLEKGSSLKTTISFMQLGKMMAASKVDYDDPEAVDSLKRVFTLLDSSLIAAVNNYMDTTRNSYASTYFFESHLMDNYTFEEVQGFYNNLTDRVKQSAPGIELKKKIDEMGMVSVGGVAPNFKATTPSGRELSLYDLRGRIVLLDFWASWCGPCMAEMPNVKEIYRKYHDKGLEILGVSLDSKKEPWVNAIEKNELNWNHVSTLNKFDCPIAQRFRVTGIPRMYIIDKDGKIIAQDLRGEALSKKMDELFAR</sequence>
<keyword evidence="2" id="KW-0201">Cytochrome c-type biogenesis</keyword>
<dbReference type="Pfam" id="PF13905">
    <property type="entry name" value="Thioredoxin_8"/>
    <property type="match status" value="1"/>
</dbReference>
<dbReference type="Gene3D" id="3.40.30.10">
    <property type="entry name" value="Glutaredoxin"/>
    <property type="match status" value="1"/>
</dbReference>
<feature type="domain" description="Thioredoxin" evidence="6">
    <location>
        <begin position="244"/>
        <end position="383"/>
    </location>
</feature>
<dbReference type="InterPro" id="IPR012336">
    <property type="entry name" value="Thioredoxin-like_fold"/>
</dbReference>
<dbReference type="CDD" id="cd02966">
    <property type="entry name" value="TlpA_like_family"/>
    <property type="match status" value="1"/>
</dbReference>
<evidence type="ECO:0000256" key="2">
    <source>
        <dbReference type="ARBA" id="ARBA00022748"/>
    </source>
</evidence>
<feature type="chain" id="PRO_5046920651" evidence="5">
    <location>
        <begin position="26"/>
        <end position="383"/>
    </location>
</feature>
<dbReference type="InterPro" id="IPR036249">
    <property type="entry name" value="Thioredoxin-like_sf"/>
</dbReference>
<dbReference type="InterPro" id="IPR050553">
    <property type="entry name" value="Thioredoxin_ResA/DsbE_sf"/>
</dbReference>
<feature type="signal peptide" evidence="5">
    <location>
        <begin position="1"/>
        <end position="25"/>
    </location>
</feature>
<dbReference type="PANTHER" id="PTHR42852">
    <property type="entry name" value="THIOL:DISULFIDE INTERCHANGE PROTEIN DSBE"/>
    <property type="match status" value="1"/>
</dbReference>
<keyword evidence="4" id="KW-0676">Redox-active center</keyword>
<keyword evidence="8" id="KW-1185">Reference proteome</keyword>
<reference evidence="7 8" key="1">
    <citation type="submission" date="2019-09" db="EMBL/GenBank/DDBJ databases">
        <title>Butyricimonas paravirosa DSM 105722 (=214-4 = JCM 18677 = CCUG 65563).</title>
        <authorList>
            <person name="Le Roy T."/>
            <person name="Cani P.D."/>
        </authorList>
    </citation>
    <scope>NUCLEOTIDE SEQUENCE [LARGE SCALE GENOMIC DNA]</scope>
    <source>
        <strain evidence="7 8">DSM 105722</strain>
    </source>
</reference>
<dbReference type="EMBL" id="CP043839">
    <property type="protein sequence ID" value="WOF13812.1"/>
    <property type="molecule type" value="Genomic_DNA"/>
</dbReference>
<evidence type="ECO:0000256" key="4">
    <source>
        <dbReference type="ARBA" id="ARBA00023284"/>
    </source>
</evidence>
<proteinExistence type="predicted"/>